<keyword evidence="5 7" id="KW-0472">Membrane</keyword>
<dbReference type="OMA" id="GKSKKDX"/>
<evidence type="ECO:0000256" key="7">
    <source>
        <dbReference type="SAM" id="Phobius"/>
    </source>
</evidence>
<name>G0NFT9_CAEBE</name>
<evidence type="ECO:0000256" key="4">
    <source>
        <dbReference type="ARBA" id="ARBA00022989"/>
    </source>
</evidence>
<dbReference type="EMBL" id="GL379877">
    <property type="protein sequence ID" value="EGT59721.1"/>
    <property type="molecule type" value="Genomic_DNA"/>
</dbReference>
<gene>
    <name evidence="9" type="ORF">CAEBREN_23165</name>
</gene>
<protein>
    <submittedName>
        <fullName evidence="9">Uncharacterized protein</fullName>
    </submittedName>
</protein>
<comment type="subcellular location">
    <subcellularLocation>
        <location evidence="1">Membrane</location>
        <topology evidence="1">Multi-pass membrane protein</topology>
    </subcellularLocation>
</comment>
<sequence length="471" mass="53548">MAILGFHVVICLIAITAISKLVRRANFIDIFITNGLFRFLAPSNQELKALLPPSKEKLNQRNRRKKREDEAVEGFSIPKASPFQLNLYPVDVKDLIQFEMYTSLHWLCLCIPVCLLVYTLSEIYNYVMPDNRDFNVSIVFMLVVIMFVLQVLTALSSYLVSSVDERGFMLSIGAIYFLFSFIFAMNSHRIFDIKMLEAYDKLSSNIADFVESSGLFDNSTANIRDYRPTNPLMMYISLSVFFSMLSAMLVFPNFRCAIMYLKALEIDGRVRRAIDHIGFLLPAFILASFSKHLVHQLVDGPRKIITIDQLDILRIYLIIFWVLSKFATRVSHLQAHLNLAYDKVAEMRAESGKVKNFTIQAMIYRYYRYLCCAALQYFGPAILALLFALLLKTTGNLSWLGTPTPVSNTELNTLALTGPIRFVFDVSICRAFFSFLLVVTLLINFTLQLLGVVYHSYFVGGTGTTAATTTN</sequence>
<dbReference type="eggNOG" id="KOG3978">
    <property type="taxonomic scope" value="Eukaryota"/>
</dbReference>
<dbReference type="OrthoDB" id="784140at2759"/>
<reference evidence="10" key="1">
    <citation type="submission" date="2011-07" db="EMBL/GenBank/DDBJ databases">
        <authorList>
            <consortium name="Caenorhabditis brenneri Sequencing and Analysis Consortium"/>
            <person name="Wilson R.K."/>
        </authorList>
    </citation>
    <scope>NUCLEOTIDE SEQUENCE [LARGE SCALE GENOMIC DNA]</scope>
    <source>
        <strain evidence="10">PB2801</strain>
    </source>
</reference>
<organism evidence="10">
    <name type="scientific">Caenorhabditis brenneri</name>
    <name type="common">Nematode worm</name>
    <dbReference type="NCBI Taxonomy" id="135651"/>
    <lineage>
        <taxon>Eukaryota</taxon>
        <taxon>Metazoa</taxon>
        <taxon>Ecdysozoa</taxon>
        <taxon>Nematoda</taxon>
        <taxon>Chromadorea</taxon>
        <taxon>Rhabditida</taxon>
        <taxon>Rhabditina</taxon>
        <taxon>Rhabditomorpha</taxon>
        <taxon>Rhabditoidea</taxon>
        <taxon>Rhabditidae</taxon>
        <taxon>Peloderinae</taxon>
        <taxon>Caenorhabditis</taxon>
    </lineage>
</organism>
<dbReference type="FunCoup" id="G0NFT9">
    <property type="interactions" value="1113"/>
</dbReference>
<evidence type="ECO:0000313" key="10">
    <source>
        <dbReference type="Proteomes" id="UP000008068"/>
    </source>
</evidence>
<evidence type="ECO:0000256" key="8">
    <source>
        <dbReference type="SAM" id="SignalP"/>
    </source>
</evidence>
<dbReference type="PANTHER" id="PTHR13624:SF6">
    <property type="entry name" value="EMEI"/>
    <property type="match status" value="1"/>
</dbReference>
<keyword evidence="4 7" id="KW-1133">Transmembrane helix</keyword>
<evidence type="ECO:0000256" key="3">
    <source>
        <dbReference type="ARBA" id="ARBA00022692"/>
    </source>
</evidence>
<dbReference type="PANTHER" id="PTHR13624">
    <property type="entry name" value="RE42071P"/>
    <property type="match status" value="1"/>
</dbReference>
<accession>G0NFT9</accession>
<keyword evidence="6" id="KW-0325">Glycoprotein</keyword>
<dbReference type="InParanoid" id="G0NFT9"/>
<comment type="similarity">
    <text evidence="2">Belongs to the TMEM161 family.</text>
</comment>
<dbReference type="Proteomes" id="UP000008068">
    <property type="component" value="Unassembled WGS sequence"/>
</dbReference>
<feature type="transmembrane region" description="Helical" evidence="7">
    <location>
        <begin position="104"/>
        <end position="127"/>
    </location>
</feature>
<evidence type="ECO:0000256" key="5">
    <source>
        <dbReference type="ARBA" id="ARBA00023136"/>
    </source>
</evidence>
<dbReference type="Pfam" id="PF10268">
    <property type="entry name" value="Tmemb_161AB"/>
    <property type="match status" value="1"/>
</dbReference>
<feature type="transmembrane region" description="Helical" evidence="7">
    <location>
        <begin position="366"/>
        <end position="391"/>
    </location>
</feature>
<feature type="transmembrane region" description="Helical" evidence="7">
    <location>
        <begin position="167"/>
        <end position="185"/>
    </location>
</feature>
<keyword evidence="8" id="KW-0732">Signal</keyword>
<feature type="transmembrane region" description="Helical" evidence="7">
    <location>
        <begin position="139"/>
        <end position="161"/>
    </location>
</feature>
<feature type="transmembrane region" description="Helical" evidence="7">
    <location>
        <begin position="431"/>
        <end position="454"/>
    </location>
</feature>
<feature type="chain" id="PRO_5003404856" evidence="8">
    <location>
        <begin position="25"/>
        <end position="471"/>
    </location>
</feature>
<dbReference type="InterPro" id="IPR019395">
    <property type="entry name" value="Transmembrane_161A/B"/>
</dbReference>
<feature type="transmembrane region" description="Helical" evidence="7">
    <location>
        <begin position="232"/>
        <end position="254"/>
    </location>
</feature>
<evidence type="ECO:0000313" key="9">
    <source>
        <dbReference type="EMBL" id="EGT59721.1"/>
    </source>
</evidence>
<evidence type="ECO:0000256" key="1">
    <source>
        <dbReference type="ARBA" id="ARBA00004141"/>
    </source>
</evidence>
<evidence type="ECO:0000256" key="6">
    <source>
        <dbReference type="ARBA" id="ARBA00023180"/>
    </source>
</evidence>
<dbReference type="AlphaFoldDB" id="G0NFT9"/>
<dbReference type="STRING" id="135651.G0NFT9"/>
<dbReference type="HOGENOM" id="CLU_027277_0_0_1"/>
<feature type="signal peptide" evidence="8">
    <location>
        <begin position="1"/>
        <end position="24"/>
    </location>
</feature>
<keyword evidence="3 7" id="KW-0812">Transmembrane</keyword>
<evidence type="ECO:0000256" key="2">
    <source>
        <dbReference type="ARBA" id="ARBA00009706"/>
    </source>
</evidence>
<proteinExistence type="inferred from homology"/>
<keyword evidence="10" id="KW-1185">Reference proteome</keyword>
<dbReference type="GO" id="GO:0016020">
    <property type="term" value="C:membrane"/>
    <property type="evidence" value="ECO:0007669"/>
    <property type="project" value="UniProtKB-SubCell"/>
</dbReference>